<dbReference type="PANTHER" id="PTHR14087:SF7">
    <property type="entry name" value="THYMOCYTE NUCLEAR PROTEIN 1"/>
    <property type="match status" value="1"/>
</dbReference>
<evidence type="ECO:0000259" key="1">
    <source>
        <dbReference type="Pfam" id="PF01878"/>
    </source>
</evidence>
<dbReference type="InterPro" id="IPR047197">
    <property type="entry name" value="THYN1-like_EVE"/>
</dbReference>
<name>A0A918FEK2_9DEIO</name>
<dbReference type="CDD" id="cd21133">
    <property type="entry name" value="EVE"/>
    <property type="match status" value="1"/>
</dbReference>
<dbReference type="InterPro" id="IPR015947">
    <property type="entry name" value="PUA-like_sf"/>
</dbReference>
<feature type="domain" description="EVE" evidence="1">
    <location>
        <begin position="16"/>
        <end position="161"/>
    </location>
</feature>
<dbReference type="AlphaFoldDB" id="A0A918FEK2"/>
<gene>
    <name evidence="2" type="ORF">GCM10008957_50590</name>
</gene>
<dbReference type="EMBL" id="BMQL01000063">
    <property type="protein sequence ID" value="GGR34333.1"/>
    <property type="molecule type" value="Genomic_DNA"/>
</dbReference>
<protein>
    <submittedName>
        <fullName evidence="2">EVE domain-containing protein</fullName>
    </submittedName>
</protein>
<dbReference type="InterPro" id="IPR002740">
    <property type="entry name" value="EVE_domain"/>
</dbReference>
<reference evidence="2" key="1">
    <citation type="journal article" date="2014" name="Int. J. Syst. Evol. Microbiol.">
        <title>Complete genome sequence of Corynebacterium casei LMG S-19264T (=DSM 44701T), isolated from a smear-ripened cheese.</title>
        <authorList>
            <consortium name="US DOE Joint Genome Institute (JGI-PGF)"/>
            <person name="Walter F."/>
            <person name="Albersmeier A."/>
            <person name="Kalinowski J."/>
            <person name="Ruckert C."/>
        </authorList>
    </citation>
    <scope>NUCLEOTIDE SEQUENCE</scope>
    <source>
        <strain evidence="2">JCM 31311</strain>
    </source>
</reference>
<proteinExistence type="predicted"/>
<reference evidence="2" key="2">
    <citation type="submission" date="2020-09" db="EMBL/GenBank/DDBJ databases">
        <authorList>
            <person name="Sun Q."/>
            <person name="Ohkuma M."/>
        </authorList>
    </citation>
    <scope>NUCLEOTIDE SEQUENCE</scope>
    <source>
        <strain evidence="2">JCM 31311</strain>
    </source>
</reference>
<dbReference type="Gene3D" id="3.10.590.10">
    <property type="entry name" value="ph1033 like domains"/>
    <property type="match status" value="1"/>
</dbReference>
<dbReference type="Pfam" id="PF01878">
    <property type="entry name" value="EVE"/>
    <property type="match status" value="1"/>
</dbReference>
<dbReference type="SUPFAM" id="SSF88697">
    <property type="entry name" value="PUA domain-like"/>
    <property type="match status" value="1"/>
</dbReference>
<dbReference type="InterPro" id="IPR052181">
    <property type="entry name" value="5hmC_binding"/>
</dbReference>
<dbReference type="Proteomes" id="UP000603865">
    <property type="component" value="Unassembled WGS sequence"/>
</dbReference>
<evidence type="ECO:0000313" key="3">
    <source>
        <dbReference type="Proteomes" id="UP000603865"/>
    </source>
</evidence>
<dbReference type="PANTHER" id="PTHR14087">
    <property type="entry name" value="THYMOCYTE NUCLEAR PROTEIN 1"/>
    <property type="match status" value="1"/>
</dbReference>
<accession>A0A918FEK2</accession>
<sequence>MSDPSVPVGSLTVARAYWLLKSEPDVFGYTDLEQRVSEPWNGVRNYQARNFLRAMQPGDLCLFYHSQAQPSGVAGVACVLTPAVPDNLQFDESSAYYDPKSTPDNPRWSMVEVAAVAALPRFLALDALRTLPELEGMRLLQKGTRLSVMPVTADEFRVIVTAGGLDAASL</sequence>
<dbReference type="RefSeq" id="WP_189093305.1">
    <property type="nucleotide sequence ID" value="NZ_BMQL01000063.1"/>
</dbReference>
<evidence type="ECO:0000313" key="2">
    <source>
        <dbReference type="EMBL" id="GGR34333.1"/>
    </source>
</evidence>
<organism evidence="2 3">
    <name type="scientific">Deinococcus ruber</name>
    <dbReference type="NCBI Taxonomy" id="1848197"/>
    <lineage>
        <taxon>Bacteria</taxon>
        <taxon>Thermotogati</taxon>
        <taxon>Deinococcota</taxon>
        <taxon>Deinococci</taxon>
        <taxon>Deinococcales</taxon>
        <taxon>Deinococcaceae</taxon>
        <taxon>Deinococcus</taxon>
    </lineage>
</organism>
<comment type="caution">
    <text evidence="2">The sequence shown here is derived from an EMBL/GenBank/DDBJ whole genome shotgun (WGS) entry which is preliminary data.</text>
</comment>
<keyword evidence="3" id="KW-1185">Reference proteome</keyword>